<protein>
    <submittedName>
        <fullName evidence="2">Uncharacterized protein</fullName>
    </submittedName>
</protein>
<proteinExistence type="predicted"/>
<organism evidence="2">
    <name type="scientific">Solibacter usitatus (strain Ellin6076)</name>
    <dbReference type="NCBI Taxonomy" id="234267"/>
    <lineage>
        <taxon>Bacteria</taxon>
        <taxon>Pseudomonadati</taxon>
        <taxon>Acidobacteriota</taxon>
        <taxon>Terriglobia</taxon>
        <taxon>Bryobacterales</taxon>
        <taxon>Solibacteraceae</taxon>
        <taxon>Candidatus Solibacter</taxon>
    </lineage>
</organism>
<accession>Q021U9</accession>
<dbReference type="AlphaFoldDB" id="Q021U9"/>
<feature type="region of interest" description="Disordered" evidence="1">
    <location>
        <begin position="1"/>
        <end position="35"/>
    </location>
</feature>
<dbReference type="KEGG" id="sus:Acid_3300"/>
<evidence type="ECO:0000313" key="2">
    <source>
        <dbReference type="EMBL" id="ABJ84276.1"/>
    </source>
</evidence>
<gene>
    <name evidence="2" type="ordered locus">Acid_3300</name>
</gene>
<evidence type="ECO:0000256" key="1">
    <source>
        <dbReference type="SAM" id="MobiDB-lite"/>
    </source>
</evidence>
<sequence>MPDWPLALREKTMKKSPGKRVASDRVDPNETLPEYDFKRSDPNKFASRYAAGSAVVVLEPDVAAAFPNSGEANEALRALAGIIQKHRQRRPTSRRSL</sequence>
<dbReference type="HOGENOM" id="CLU_2345181_0_0_0"/>
<name>Q021U9_SOLUE</name>
<dbReference type="EMBL" id="CP000473">
    <property type="protein sequence ID" value="ABJ84276.1"/>
    <property type="molecule type" value="Genomic_DNA"/>
</dbReference>
<reference evidence="2" key="1">
    <citation type="submission" date="2006-10" db="EMBL/GenBank/DDBJ databases">
        <title>Complete sequence of Solibacter usitatus Ellin6076.</title>
        <authorList>
            <consortium name="US DOE Joint Genome Institute"/>
            <person name="Copeland A."/>
            <person name="Lucas S."/>
            <person name="Lapidus A."/>
            <person name="Barry K."/>
            <person name="Detter J.C."/>
            <person name="Glavina del Rio T."/>
            <person name="Hammon N."/>
            <person name="Israni S."/>
            <person name="Dalin E."/>
            <person name="Tice H."/>
            <person name="Pitluck S."/>
            <person name="Thompson L.S."/>
            <person name="Brettin T."/>
            <person name="Bruce D."/>
            <person name="Han C."/>
            <person name="Tapia R."/>
            <person name="Gilna P."/>
            <person name="Schmutz J."/>
            <person name="Larimer F."/>
            <person name="Land M."/>
            <person name="Hauser L."/>
            <person name="Kyrpides N."/>
            <person name="Mikhailova N."/>
            <person name="Janssen P.H."/>
            <person name="Kuske C.R."/>
            <person name="Richardson P."/>
        </authorList>
    </citation>
    <scope>NUCLEOTIDE SEQUENCE</scope>
    <source>
        <strain evidence="2">Ellin6076</strain>
    </source>
</reference>
<dbReference type="InParanoid" id="Q021U9"/>